<feature type="region of interest" description="Disordered" evidence="4">
    <location>
        <begin position="32"/>
        <end position="67"/>
    </location>
</feature>
<feature type="signal peptide" evidence="5">
    <location>
        <begin position="1"/>
        <end position="24"/>
    </location>
</feature>
<feature type="chain" id="PRO_5046700603" evidence="5">
    <location>
        <begin position="25"/>
        <end position="443"/>
    </location>
</feature>
<dbReference type="EMBL" id="JAHQCS010000051">
    <property type="protein sequence ID" value="MBU9710855.1"/>
    <property type="molecule type" value="Genomic_DNA"/>
</dbReference>
<keyword evidence="3 5" id="KW-0732">Signal</keyword>
<reference evidence="6 7" key="1">
    <citation type="submission" date="2021-06" db="EMBL/GenBank/DDBJ databases">
        <title>Bacillus sp. RD4P76, an endophyte from a halophyte.</title>
        <authorList>
            <person name="Sun J.-Q."/>
        </authorList>
    </citation>
    <scope>NUCLEOTIDE SEQUENCE [LARGE SCALE GENOMIC DNA]</scope>
    <source>
        <strain evidence="6 7">CGMCC 1.15917</strain>
    </source>
</reference>
<name>A0ABS6JEG9_9BACI</name>
<proteinExistence type="inferred from homology"/>
<dbReference type="Pfam" id="PF13416">
    <property type="entry name" value="SBP_bac_8"/>
    <property type="match status" value="1"/>
</dbReference>
<evidence type="ECO:0000256" key="1">
    <source>
        <dbReference type="ARBA" id="ARBA00008520"/>
    </source>
</evidence>
<comment type="similarity">
    <text evidence="1">Belongs to the bacterial solute-binding protein 1 family.</text>
</comment>
<dbReference type="InterPro" id="IPR006059">
    <property type="entry name" value="SBP"/>
</dbReference>
<organism evidence="6 7">
    <name type="scientific">Evansella tamaricis</name>
    <dbReference type="NCBI Taxonomy" id="2069301"/>
    <lineage>
        <taxon>Bacteria</taxon>
        <taxon>Bacillati</taxon>
        <taxon>Bacillota</taxon>
        <taxon>Bacilli</taxon>
        <taxon>Bacillales</taxon>
        <taxon>Bacillaceae</taxon>
        <taxon>Evansella</taxon>
    </lineage>
</organism>
<comment type="caution">
    <text evidence="6">The sequence shown here is derived from an EMBL/GenBank/DDBJ whole genome shotgun (WGS) entry which is preliminary data.</text>
</comment>
<keyword evidence="7" id="KW-1185">Reference proteome</keyword>
<gene>
    <name evidence="6" type="ORF">KS419_03750</name>
</gene>
<dbReference type="PANTHER" id="PTHR30061:SF50">
    <property type="entry name" value="MALTOSE_MALTODEXTRIN-BINDING PERIPLASMIC PROTEIN"/>
    <property type="match status" value="1"/>
</dbReference>
<protein>
    <submittedName>
        <fullName evidence="6">Extracellular solute-binding protein</fullName>
    </submittedName>
</protein>
<evidence type="ECO:0000313" key="7">
    <source>
        <dbReference type="Proteomes" id="UP000784880"/>
    </source>
</evidence>
<evidence type="ECO:0000256" key="3">
    <source>
        <dbReference type="ARBA" id="ARBA00022729"/>
    </source>
</evidence>
<dbReference type="PROSITE" id="PS01037">
    <property type="entry name" value="SBP_BACTERIAL_1"/>
    <property type="match status" value="1"/>
</dbReference>
<keyword evidence="2" id="KW-0813">Transport</keyword>
<dbReference type="RefSeq" id="WP_217064747.1">
    <property type="nucleotide sequence ID" value="NZ_JAHQCS010000051.1"/>
</dbReference>
<dbReference type="PANTHER" id="PTHR30061">
    <property type="entry name" value="MALTOSE-BINDING PERIPLASMIC PROTEIN"/>
    <property type="match status" value="1"/>
</dbReference>
<dbReference type="Proteomes" id="UP000784880">
    <property type="component" value="Unassembled WGS sequence"/>
</dbReference>
<evidence type="ECO:0000313" key="6">
    <source>
        <dbReference type="EMBL" id="MBU9710855.1"/>
    </source>
</evidence>
<evidence type="ECO:0000256" key="4">
    <source>
        <dbReference type="SAM" id="MobiDB-lite"/>
    </source>
</evidence>
<evidence type="ECO:0000256" key="2">
    <source>
        <dbReference type="ARBA" id="ARBA00022448"/>
    </source>
</evidence>
<dbReference type="PROSITE" id="PS51257">
    <property type="entry name" value="PROKAR_LIPOPROTEIN"/>
    <property type="match status" value="1"/>
</dbReference>
<sequence length="443" mass="48779">MLKLKTKSLFFLLFLLALSFIFVACNGDGEDAATDTDTTVDTTDEDTEETGDGNDSTSEDTASDIPEKPDMLKMWVHDEDIQFQAYEELTALFTEEFGIGVEMIPYSQSDQLDGLSLDGPQGLGPDLFYTPHDHMGNIHVQGLAAELELTPDQEARLAEYNQEAVLSFSFEGTQYGIPAVVETYVLFYNQDLVPEAPETMDELMDIAVNLTDGDTYGFLIDGTNFYFTYPFLTGPGGYIFHQDADGIFDTDDIGLATAGAVEGAGLIQSWFQDGLLPVGMDMDILNGLFMDGKAGMAVTGPWAIADYREAIGDSLAIAPLPTWDGNSLNSFSGNKGWLVNYYSENLYWATELALFLTNAENGERYFEIANELPAHSNVTINDEFMGPVLEQIQVAEPMPNVPEMALVWEPMADALNFISQGDDPQEVLDEAVEQIRANINMQQ</sequence>
<dbReference type="InterPro" id="IPR006061">
    <property type="entry name" value="SBP_1_CS"/>
</dbReference>
<feature type="compositionally biased region" description="Acidic residues" evidence="4">
    <location>
        <begin position="42"/>
        <end position="62"/>
    </location>
</feature>
<accession>A0ABS6JEG9</accession>
<evidence type="ECO:0000256" key="5">
    <source>
        <dbReference type="SAM" id="SignalP"/>
    </source>
</evidence>